<gene>
    <name evidence="1" type="ORF">GCM10023315_28930</name>
</gene>
<reference evidence="2" key="1">
    <citation type="journal article" date="2019" name="Int. J. Syst. Evol. Microbiol.">
        <title>The Global Catalogue of Microorganisms (GCM) 10K type strain sequencing project: providing services to taxonomists for standard genome sequencing and annotation.</title>
        <authorList>
            <consortium name="The Broad Institute Genomics Platform"/>
            <consortium name="The Broad Institute Genome Sequencing Center for Infectious Disease"/>
            <person name="Wu L."/>
            <person name="Ma J."/>
        </authorList>
    </citation>
    <scope>NUCLEOTIDE SEQUENCE [LARGE SCALE GENOMIC DNA]</scope>
    <source>
        <strain evidence="2">JCM 18287</strain>
    </source>
</reference>
<protein>
    <recommendedName>
        <fullName evidence="3">DUF4252 domain-containing protein</fullName>
    </recommendedName>
</protein>
<sequence length="206" mass="23929">MKLRMTIGIGILIALFALIYFTKSNAKTEHSELTKKEYRAKGTIFYHEDDFCQIEIVPKENLPDLLKQADNIADFSTENGYSDIYVREENKVSLKNRQIDKTELEKLLTELGTEKHTEVITGYGSEYRVKSENTIGFGKEYSAVYFDFENEKVKNIWITNLFGLNNDKVIDVLSKIGEKWNLVLMDWNSSELIDLSNKEMINKYLK</sequence>
<evidence type="ECO:0008006" key="3">
    <source>
        <dbReference type="Google" id="ProtNLM"/>
    </source>
</evidence>
<name>A0ABP9HRG7_9FLAO</name>
<keyword evidence="2" id="KW-1185">Reference proteome</keyword>
<organism evidence="1 2">
    <name type="scientific">Algibacter aquimarinus</name>
    <dbReference type="NCBI Taxonomy" id="1136748"/>
    <lineage>
        <taxon>Bacteria</taxon>
        <taxon>Pseudomonadati</taxon>
        <taxon>Bacteroidota</taxon>
        <taxon>Flavobacteriia</taxon>
        <taxon>Flavobacteriales</taxon>
        <taxon>Flavobacteriaceae</taxon>
        <taxon>Algibacter</taxon>
    </lineage>
</organism>
<dbReference type="EMBL" id="BAABJK010000010">
    <property type="protein sequence ID" value="GAA4976335.1"/>
    <property type="molecule type" value="Genomic_DNA"/>
</dbReference>
<evidence type="ECO:0000313" key="1">
    <source>
        <dbReference type="EMBL" id="GAA4976335.1"/>
    </source>
</evidence>
<evidence type="ECO:0000313" key="2">
    <source>
        <dbReference type="Proteomes" id="UP001501692"/>
    </source>
</evidence>
<dbReference type="RefSeq" id="WP_345170175.1">
    <property type="nucleotide sequence ID" value="NZ_BAABJK010000010.1"/>
</dbReference>
<proteinExistence type="predicted"/>
<dbReference type="Proteomes" id="UP001501692">
    <property type="component" value="Unassembled WGS sequence"/>
</dbReference>
<comment type="caution">
    <text evidence="1">The sequence shown here is derived from an EMBL/GenBank/DDBJ whole genome shotgun (WGS) entry which is preliminary data.</text>
</comment>
<accession>A0ABP9HRG7</accession>